<feature type="transmembrane region" description="Helical" evidence="9">
    <location>
        <begin position="51"/>
        <end position="71"/>
    </location>
</feature>
<dbReference type="PANTHER" id="PTHR21290:SF25">
    <property type="entry name" value="SPHINGOMYELIN SYNTHASE-RELATED PROTEIN 1"/>
    <property type="match status" value="1"/>
</dbReference>
<reference evidence="11" key="2">
    <citation type="submission" date="2020-11" db="EMBL/GenBank/DDBJ databases">
        <authorList>
            <person name="Cecchin M."/>
            <person name="Marcolungo L."/>
            <person name="Rossato M."/>
            <person name="Girolomoni L."/>
            <person name="Cosentino E."/>
            <person name="Cuine S."/>
            <person name="Li-Beisson Y."/>
            <person name="Delledonne M."/>
            <person name="Ballottari M."/>
        </authorList>
    </citation>
    <scope>NUCLEOTIDE SEQUENCE</scope>
    <source>
        <strain evidence="11">211/11P</strain>
        <tissue evidence="11">Whole cell</tissue>
    </source>
</reference>
<dbReference type="AlphaFoldDB" id="A0A9D4YUP3"/>
<keyword evidence="5" id="KW-0746">Sphingolipid metabolism</keyword>
<dbReference type="GO" id="GO:0005886">
    <property type="term" value="C:plasma membrane"/>
    <property type="evidence" value="ECO:0007669"/>
    <property type="project" value="TreeGrafter"/>
</dbReference>
<dbReference type="GO" id="GO:0000139">
    <property type="term" value="C:Golgi membrane"/>
    <property type="evidence" value="ECO:0007669"/>
    <property type="project" value="TreeGrafter"/>
</dbReference>
<name>A0A9D4YUP3_CHLVU</name>
<dbReference type="GO" id="GO:0005789">
    <property type="term" value="C:endoplasmic reticulum membrane"/>
    <property type="evidence" value="ECO:0007669"/>
    <property type="project" value="TreeGrafter"/>
</dbReference>
<keyword evidence="8 9" id="KW-0472">Membrane</keyword>
<dbReference type="GO" id="GO:0033188">
    <property type="term" value="F:sphingomyelin synthase activity"/>
    <property type="evidence" value="ECO:0007669"/>
    <property type="project" value="TreeGrafter"/>
</dbReference>
<feature type="transmembrane region" description="Helical" evidence="9">
    <location>
        <begin position="148"/>
        <end position="165"/>
    </location>
</feature>
<evidence type="ECO:0000256" key="3">
    <source>
        <dbReference type="ARBA" id="ARBA00022679"/>
    </source>
</evidence>
<accession>A0A9D4YUP3</accession>
<evidence type="ECO:0000256" key="8">
    <source>
        <dbReference type="ARBA" id="ARBA00023136"/>
    </source>
</evidence>
<keyword evidence="4 9" id="KW-0812">Transmembrane</keyword>
<feature type="transmembrane region" description="Helical" evidence="9">
    <location>
        <begin position="323"/>
        <end position="343"/>
    </location>
</feature>
<proteinExistence type="inferred from homology"/>
<evidence type="ECO:0000256" key="5">
    <source>
        <dbReference type="ARBA" id="ARBA00022919"/>
    </source>
</evidence>
<keyword evidence="3" id="KW-0808">Transferase</keyword>
<evidence type="ECO:0000313" key="11">
    <source>
        <dbReference type="EMBL" id="KAI3427203.1"/>
    </source>
</evidence>
<feature type="transmembrane region" description="Helical" evidence="9">
    <location>
        <begin position="234"/>
        <end position="253"/>
    </location>
</feature>
<evidence type="ECO:0000259" key="10">
    <source>
        <dbReference type="Pfam" id="PF14360"/>
    </source>
</evidence>
<dbReference type="Pfam" id="PF14360">
    <property type="entry name" value="PAP2_C"/>
    <property type="match status" value="1"/>
</dbReference>
<evidence type="ECO:0000256" key="2">
    <source>
        <dbReference type="ARBA" id="ARBA00005441"/>
    </source>
</evidence>
<protein>
    <recommendedName>
        <fullName evidence="10">Sphingomyelin synthase-like domain-containing protein</fullName>
    </recommendedName>
</protein>
<dbReference type="GO" id="GO:0047493">
    <property type="term" value="F:ceramide cholinephosphotransferase activity"/>
    <property type="evidence" value="ECO:0007669"/>
    <property type="project" value="TreeGrafter"/>
</dbReference>
<evidence type="ECO:0000256" key="9">
    <source>
        <dbReference type="SAM" id="Phobius"/>
    </source>
</evidence>
<gene>
    <name evidence="11" type="ORF">D9Q98_007139</name>
</gene>
<feature type="transmembrane region" description="Helical" evidence="9">
    <location>
        <begin position="83"/>
        <end position="104"/>
    </location>
</feature>
<keyword evidence="12" id="KW-1185">Reference proteome</keyword>
<evidence type="ECO:0000256" key="7">
    <source>
        <dbReference type="ARBA" id="ARBA00023098"/>
    </source>
</evidence>
<keyword evidence="6 9" id="KW-1133">Transmembrane helix</keyword>
<dbReference type="OrthoDB" id="422827at2759"/>
<evidence type="ECO:0000256" key="6">
    <source>
        <dbReference type="ARBA" id="ARBA00022989"/>
    </source>
</evidence>
<organism evidence="11 12">
    <name type="scientific">Chlorella vulgaris</name>
    <name type="common">Green alga</name>
    <dbReference type="NCBI Taxonomy" id="3077"/>
    <lineage>
        <taxon>Eukaryota</taxon>
        <taxon>Viridiplantae</taxon>
        <taxon>Chlorophyta</taxon>
        <taxon>core chlorophytes</taxon>
        <taxon>Trebouxiophyceae</taxon>
        <taxon>Chlorellales</taxon>
        <taxon>Chlorellaceae</taxon>
        <taxon>Chlorella clade</taxon>
        <taxon>Chlorella</taxon>
    </lineage>
</organism>
<evidence type="ECO:0000256" key="1">
    <source>
        <dbReference type="ARBA" id="ARBA00004141"/>
    </source>
</evidence>
<sequence length="346" mass="38026">MTGRAQAARDAAAPIPSVPQPTAGNGLGVAVNFLLLIAPQLGLHSLLGSSWLNAAFAIGGLLLLYKLYTFPRWHDEMRYAPRFGLSVLFILAVVVVENLCTFATSASDARKHSYVPLQDNAEIGLLWLFQRYPLARQLVLGWRVDMHFLIYAFVALCLSVMWDQVPYSGFGMGTRFIDTIAWTHIIRTLAFMTTVLPNPRLRCYARNFPPVPADWREFLAIGLSTKRGSGCNDLVISGHGVVYAAVPLALGTYCPLPSWRFGPAMLSWLAVIKLCIQETVDKTHYSVDMLLAVVLTALVWRWQEGLYPPTALPARPPGSPPDPLPLRLVALVLVTLVVVFVGVSGT</sequence>
<evidence type="ECO:0000256" key="4">
    <source>
        <dbReference type="ARBA" id="ARBA00022692"/>
    </source>
</evidence>
<evidence type="ECO:0000313" key="12">
    <source>
        <dbReference type="Proteomes" id="UP001055712"/>
    </source>
</evidence>
<dbReference type="InterPro" id="IPR025749">
    <property type="entry name" value="Sphingomyelin_synth-like_dom"/>
</dbReference>
<dbReference type="Proteomes" id="UP001055712">
    <property type="component" value="Unassembled WGS sequence"/>
</dbReference>
<comment type="subcellular location">
    <subcellularLocation>
        <location evidence="1">Membrane</location>
        <topology evidence="1">Multi-pass membrane protein</topology>
    </subcellularLocation>
</comment>
<comment type="similarity">
    <text evidence="2">Belongs to the sphingomyelin synthase family.</text>
</comment>
<feature type="domain" description="Sphingomyelin synthase-like" evidence="10">
    <location>
        <begin position="230"/>
        <end position="302"/>
    </location>
</feature>
<keyword evidence="7" id="KW-0443">Lipid metabolism</keyword>
<dbReference type="EMBL" id="SIDB01000010">
    <property type="protein sequence ID" value="KAI3427203.1"/>
    <property type="molecule type" value="Genomic_DNA"/>
</dbReference>
<dbReference type="GO" id="GO:0046513">
    <property type="term" value="P:ceramide biosynthetic process"/>
    <property type="evidence" value="ECO:0007669"/>
    <property type="project" value="TreeGrafter"/>
</dbReference>
<reference evidence="11" key="1">
    <citation type="journal article" date="2019" name="Plant J.">
        <title>Chlorella vulgaris genome assembly and annotation reveals the molecular basis for metabolic acclimation to high light conditions.</title>
        <authorList>
            <person name="Cecchin M."/>
            <person name="Marcolungo L."/>
            <person name="Rossato M."/>
            <person name="Girolomoni L."/>
            <person name="Cosentino E."/>
            <person name="Cuine S."/>
            <person name="Li-Beisson Y."/>
            <person name="Delledonne M."/>
            <person name="Ballottari M."/>
        </authorList>
    </citation>
    <scope>NUCLEOTIDE SEQUENCE</scope>
    <source>
        <strain evidence="11">211/11P</strain>
    </source>
</reference>
<dbReference type="PANTHER" id="PTHR21290">
    <property type="entry name" value="SPHINGOMYELIN SYNTHETASE"/>
    <property type="match status" value="1"/>
</dbReference>
<comment type="caution">
    <text evidence="11">The sequence shown here is derived from an EMBL/GenBank/DDBJ whole genome shotgun (WGS) entry which is preliminary data.</text>
</comment>
<dbReference type="InterPro" id="IPR045221">
    <property type="entry name" value="Sphingomyelin_synth-like"/>
</dbReference>